<dbReference type="Gene3D" id="3.30.200.20">
    <property type="entry name" value="Phosphorylase Kinase, domain 1"/>
    <property type="match status" value="1"/>
</dbReference>
<dbReference type="NCBIfam" id="TIGR00938">
    <property type="entry name" value="thrB_alt"/>
    <property type="match status" value="1"/>
</dbReference>
<dbReference type="GO" id="GO:0005524">
    <property type="term" value="F:ATP binding"/>
    <property type="evidence" value="ECO:0007669"/>
    <property type="project" value="UniProtKB-KW"/>
</dbReference>
<dbReference type="UniPathway" id="UPA00050">
    <property type="reaction ID" value="UER00064"/>
</dbReference>
<dbReference type="InterPro" id="IPR002575">
    <property type="entry name" value="Aminoglycoside_PTrfase"/>
</dbReference>
<evidence type="ECO:0000256" key="3">
    <source>
        <dbReference type="ARBA" id="ARBA00022697"/>
    </source>
</evidence>
<accession>A0A7X2IKW0</accession>
<gene>
    <name evidence="8" type="primary">thrB</name>
    <name evidence="12" type="ORF">GJ700_08295</name>
</gene>
<comment type="catalytic activity">
    <reaction evidence="8">
        <text>L-homoserine + ATP = O-phospho-L-homoserine + ADP + H(+)</text>
        <dbReference type="Rhea" id="RHEA:13985"/>
        <dbReference type="ChEBI" id="CHEBI:15378"/>
        <dbReference type="ChEBI" id="CHEBI:30616"/>
        <dbReference type="ChEBI" id="CHEBI:57476"/>
        <dbReference type="ChEBI" id="CHEBI:57590"/>
        <dbReference type="ChEBI" id="CHEBI:456216"/>
        <dbReference type="EC" id="2.7.1.39"/>
    </reaction>
</comment>
<evidence type="ECO:0000313" key="12">
    <source>
        <dbReference type="EMBL" id="MRV71726.1"/>
    </source>
</evidence>
<keyword evidence="5 8" id="KW-0418">Kinase</keyword>
<dbReference type="Proteomes" id="UP000446768">
    <property type="component" value="Unassembled WGS sequence"/>
</dbReference>
<reference evidence="12 13" key="1">
    <citation type="submission" date="2019-11" db="EMBL/GenBank/DDBJ databases">
        <title>Novel species isolated from a subtropical stream in China.</title>
        <authorList>
            <person name="Lu H."/>
        </authorList>
    </citation>
    <scope>NUCLEOTIDE SEQUENCE [LARGE SCALE GENOMIC DNA]</scope>
    <source>
        <strain evidence="12 13">FT92W</strain>
    </source>
</reference>
<dbReference type="HAMAP" id="MF_00301">
    <property type="entry name" value="Homoser_kinase_2"/>
    <property type="match status" value="1"/>
</dbReference>
<keyword evidence="2 8" id="KW-0808">Transferase</keyword>
<evidence type="ECO:0000256" key="5">
    <source>
        <dbReference type="ARBA" id="ARBA00022777"/>
    </source>
</evidence>
<keyword evidence="4 8" id="KW-0547">Nucleotide-binding</keyword>
<evidence type="ECO:0000256" key="4">
    <source>
        <dbReference type="ARBA" id="ARBA00022741"/>
    </source>
</evidence>
<dbReference type="RefSeq" id="WP_154372498.1">
    <property type="nucleotide sequence ID" value="NZ_WKJJ01000004.1"/>
</dbReference>
<keyword evidence="3 8" id="KW-0791">Threonine biosynthesis</keyword>
<dbReference type="InterPro" id="IPR005280">
    <property type="entry name" value="Homoserine_kinase_II"/>
</dbReference>
<dbReference type="InterPro" id="IPR050249">
    <property type="entry name" value="Pseudomonas-type_ThrB"/>
</dbReference>
<feature type="compositionally biased region" description="Basic and acidic residues" evidence="10">
    <location>
        <begin position="328"/>
        <end position="339"/>
    </location>
</feature>
<dbReference type="EC" id="2.7.1.39" evidence="8 9"/>
<organism evidence="12 13">
    <name type="scientific">Pseudoduganella rivuli</name>
    <dbReference type="NCBI Taxonomy" id="2666085"/>
    <lineage>
        <taxon>Bacteria</taxon>
        <taxon>Pseudomonadati</taxon>
        <taxon>Pseudomonadota</taxon>
        <taxon>Betaproteobacteria</taxon>
        <taxon>Burkholderiales</taxon>
        <taxon>Oxalobacteraceae</taxon>
        <taxon>Telluria group</taxon>
        <taxon>Pseudoduganella</taxon>
    </lineage>
</organism>
<dbReference type="GO" id="GO:0004413">
    <property type="term" value="F:homoserine kinase activity"/>
    <property type="evidence" value="ECO:0007669"/>
    <property type="project" value="UniProtKB-UniRule"/>
</dbReference>
<protein>
    <recommendedName>
        <fullName evidence="8 9">Homoserine kinase</fullName>
        <shortName evidence="8">HK</shortName>
        <shortName evidence="8">HSK</shortName>
        <ecNumber evidence="8 9">2.7.1.39</ecNumber>
    </recommendedName>
</protein>
<dbReference type="SUPFAM" id="SSF56112">
    <property type="entry name" value="Protein kinase-like (PK-like)"/>
    <property type="match status" value="1"/>
</dbReference>
<keyword evidence="6 8" id="KW-0067">ATP-binding</keyword>
<dbReference type="NCBIfam" id="NF003558">
    <property type="entry name" value="PRK05231.1"/>
    <property type="match status" value="1"/>
</dbReference>
<evidence type="ECO:0000256" key="10">
    <source>
        <dbReference type="SAM" id="MobiDB-lite"/>
    </source>
</evidence>
<evidence type="ECO:0000256" key="6">
    <source>
        <dbReference type="ARBA" id="ARBA00022840"/>
    </source>
</evidence>
<evidence type="ECO:0000313" key="13">
    <source>
        <dbReference type="Proteomes" id="UP000446768"/>
    </source>
</evidence>
<keyword evidence="13" id="KW-1185">Reference proteome</keyword>
<dbReference type="PANTHER" id="PTHR21064">
    <property type="entry name" value="AMINOGLYCOSIDE PHOSPHOTRANSFERASE DOMAIN-CONTAINING PROTEIN-RELATED"/>
    <property type="match status" value="1"/>
</dbReference>
<dbReference type="CDD" id="cd05153">
    <property type="entry name" value="HomoserineK_II"/>
    <property type="match status" value="1"/>
</dbReference>
<dbReference type="PANTHER" id="PTHR21064:SF6">
    <property type="entry name" value="AMINOGLYCOSIDE PHOSPHOTRANSFERASE DOMAIN-CONTAINING PROTEIN"/>
    <property type="match status" value="1"/>
</dbReference>
<dbReference type="AlphaFoldDB" id="A0A7X2IKW0"/>
<dbReference type="EMBL" id="WKJJ01000004">
    <property type="protein sequence ID" value="MRV71726.1"/>
    <property type="molecule type" value="Genomic_DNA"/>
</dbReference>
<proteinExistence type="inferred from homology"/>
<dbReference type="GO" id="GO:0009088">
    <property type="term" value="P:threonine biosynthetic process"/>
    <property type="evidence" value="ECO:0007669"/>
    <property type="project" value="UniProtKB-UniRule"/>
</dbReference>
<keyword evidence="1 8" id="KW-0028">Amino-acid biosynthesis</keyword>
<evidence type="ECO:0000256" key="2">
    <source>
        <dbReference type="ARBA" id="ARBA00022679"/>
    </source>
</evidence>
<evidence type="ECO:0000256" key="7">
    <source>
        <dbReference type="ARBA" id="ARBA00038240"/>
    </source>
</evidence>
<feature type="region of interest" description="Disordered" evidence="10">
    <location>
        <begin position="328"/>
        <end position="358"/>
    </location>
</feature>
<evidence type="ECO:0000256" key="9">
    <source>
        <dbReference type="NCBIfam" id="TIGR00938"/>
    </source>
</evidence>
<dbReference type="InterPro" id="IPR011009">
    <property type="entry name" value="Kinase-like_dom_sf"/>
</dbReference>
<feature type="compositionally biased region" description="Polar residues" evidence="10">
    <location>
        <begin position="348"/>
        <end position="358"/>
    </location>
</feature>
<feature type="domain" description="Aminoglycoside phosphotransferase" evidence="11">
    <location>
        <begin position="27"/>
        <end position="256"/>
    </location>
</feature>
<evidence type="ECO:0000256" key="8">
    <source>
        <dbReference type="HAMAP-Rule" id="MF_00301"/>
    </source>
</evidence>
<dbReference type="Gene3D" id="3.90.1200.10">
    <property type="match status" value="1"/>
</dbReference>
<dbReference type="Pfam" id="PF01636">
    <property type="entry name" value="APH"/>
    <property type="match status" value="1"/>
</dbReference>
<evidence type="ECO:0000259" key="11">
    <source>
        <dbReference type="Pfam" id="PF01636"/>
    </source>
</evidence>
<sequence>MAVFTPVTLDDLSGWITQFDLGKPLSVRGISAGIENSNAFLTTDTGEYVLTVFEKLTFEQLPFYLELMRHLAGHGVPAPAPVANRRGDILHTLKGKPCAIVARLDGASQLAPTAVHCAAVGAMLARMHVAGMDFASYQSNPRGLDWWRATAPEVLPYLPAEARQLLRAEIDTQKAFAASAICRQLPRGPVHADLFRDNVMFTGERLTGILDFYFAGCDAWLFDVAVTVNDWCIAHDTGVLDTTRVRALLDAYHAVRRFTPAEAAAWRTMLRAAALRFWLSRLYDYHLPRAAAMLTPHDPAHFERILRQRIAQPVPDLVRGAAGCPRFETKHPSIAEERNLLPPEGRQTAENTSGASLQ</sequence>
<comment type="similarity">
    <text evidence="7 8">Belongs to the pseudomonas-type ThrB family.</text>
</comment>
<comment type="caution">
    <text evidence="12">The sequence shown here is derived from an EMBL/GenBank/DDBJ whole genome shotgun (WGS) entry which is preliminary data.</text>
</comment>
<name>A0A7X2IKW0_9BURK</name>
<comment type="pathway">
    <text evidence="8">Amino-acid biosynthesis; L-threonine biosynthesis; L-threonine from L-aspartate: step 4/5.</text>
</comment>
<evidence type="ECO:0000256" key="1">
    <source>
        <dbReference type="ARBA" id="ARBA00022605"/>
    </source>
</evidence>